<evidence type="ECO:0000313" key="3">
    <source>
        <dbReference type="EMBL" id="MCE8004212.1"/>
    </source>
</evidence>
<dbReference type="Gene3D" id="3.90.1340.10">
    <property type="entry name" value="Phage tail collar domain"/>
    <property type="match status" value="1"/>
</dbReference>
<proteinExistence type="predicted"/>
<comment type="caution">
    <text evidence="3">The sequence shown here is derived from an EMBL/GenBank/DDBJ whole genome shotgun (WGS) entry which is preliminary data.</text>
</comment>
<feature type="region of interest" description="Disordered" evidence="1">
    <location>
        <begin position="1"/>
        <end position="24"/>
    </location>
</feature>
<reference evidence="3 4" key="1">
    <citation type="journal article" date="2021" name="Front. Microbiol.">
        <title>Aerobic Denitrification and Heterotrophic Sulfur Oxidation in the Genus Halomonas Revealed by Six Novel Species Characterizations and Genome-Based Analysis.</title>
        <authorList>
            <person name="Wang L."/>
            <person name="Shao Z."/>
        </authorList>
    </citation>
    <scope>NUCLEOTIDE SEQUENCE [LARGE SCALE GENOMIC DNA]</scope>
    <source>
        <strain evidence="3 4">MCCC 1A11081</strain>
    </source>
</reference>
<evidence type="ECO:0000259" key="2">
    <source>
        <dbReference type="Pfam" id="PF07484"/>
    </source>
</evidence>
<name>A0ABS9A5V5_9GAMM</name>
<dbReference type="InterPro" id="IPR037053">
    <property type="entry name" value="Phage_tail_collar_dom_sf"/>
</dbReference>
<dbReference type="InterPro" id="IPR011083">
    <property type="entry name" value="Phage_tail_collar_dom"/>
</dbReference>
<sequence>MEKVGAYTERATAEGEWRPGNPSTGQLATPMLSTWFNMLQRELVGVVEAAGLQLDVGNDAQLLEALQAMGLGAGQFQPYLTTRTYETGDVVRGSDGIFYEFYDRDQVGSVQGADPTNPANRPHIWMRWDGVKPGTTIEWRSEDLPEGYIENIGDDISRTDYRRIFAAWGTTYGAGDGSNTFGTPDDRGEFKRGLDRGRGVDPGRSISAHQMDQFQGHRFGTSGAAILQSGVAEAGNENRSVVRLTGGTTLSIQTDGTNGTPRVGNQTRARNNAVIYLTKV</sequence>
<dbReference type="RefSeq" id="WP_234270843.1">
    <property type="nucleotide sequence ID" value="NZ_JABFTX010000003.1"/>
</dbReference>
<dbReference type="Pfam" id="PF07484">
    <property type="entry name" value="Collar"/>
    <property type="match status" value="1"/>
</dbReference>
<evidence type="ECO:0000313" key="4">
    <source>
        <dbReference type="Proteomes" id="UP001320168"/>
    </source>
</evidence>
<organism evidence="3 4">
    <name type="scientific">Billgrantia ethanolica</name>
    <dbReference type="NCBI Taxonomy" id="2733486"/>
    <lineage>
        <taxon>Bacteria</taxon>
        <taxon>Pseudomonadati</taxon>
        <taxon>Pseudomonadota</taxon>
        <taxon>Gammaproteobacteria</taxon>
        <taxon>Oceanospirillales</taxon>
        <taxon>Halomonadaceae</taxon>
        <taxon>Billgrantia</taxon>
    </lineage>
</organism>
<protein>
    <recommendedName>
        <fullName evidence="2">Phage tail collar domain-containing protein</fullName>
    </recommendedName>
</protein>
<accession>A0ABS9A5V5</accession>
<feature type="domain" description="Phage tail collar" evidence="2">
    <location>
        <begin position="134"/>
        <end position="190"/>
    </location>
</feature>
<dbReference type="EMBL" id="JABFTX010000003">
    <property type="protein sequence ID" value="MCE8004212.1"/>
    <property type="molecule type" value="Genomic_DNA"/>
</dbReference>
<gene>
    <name evidence="3" type="ORF">HOP53_15340</name>
</gene>
<evidence type="ECO:0000256" key="1">
    <source>
        <dbReference type="SAM" id="MobiDB-lite"/>
    </source>
</evidence>
<keyword evidence="4" id="KW-1185">Reference proteome</keyword>
<dbReference type="Proteomes" id="UP001320168">
    <property type="component" value="Unassembled WGS sequence"/>
</dbReference>
<dbReference type="SUPFAM" id="SSF88874">
    <property type="entry name" value="Receptor-binding domain of short tail fibre protein gp12"/>
    <property type="match status" value="1"/>
</dbReference>